<comment type="caution">
    <text evidence="3">The sequence shown here is derived from an EMBL/GenBank/DDBJ whole genome shotgun (WGS) entry which is preliminary data.</text>
</comment>
<sequence length="58" mass="5404">MLSRVARIAMFAIVLSSVSGCWPFWPGPGGGGPGGGGGGHHQGGGGGGPGFGPGGGER</sequence>
<organism evidence="3 4">
    <name type="scientific">Pseudomonas syringae pv. tomato</name>
    <dbReference type="NCBI Taxonomy" id="323"/>
    <lineage>
        <taxon>Bacteria</taxon>
        <taxon>Pseudomonadati</taxon>
        <taxon>Pseudomonadota</taxon>
        <taxon>Gammaproteobacteria</taxon>
        <taxon>Pseudomonadales</taxon>
        <taxon>Pseudomonadaceae</taxon>
        <taxon>Pseudomonas</taxon>
    </lineage>
</organism>
<dbReference type="AlphaFoldDB" id="A0AB36KXZ2"/>
<dbReference type="EMBL" id="MSDS01000004">
    <property type="protein sequence ID" value="OPE61303.1"/>
    <property type="molecule type" value="Genomic_DNA"/>
</dbReference>
<evidence type="ECO:0008006" key="5">
    <source>
        <dbReference type="Google" id="ProtNLM"/>
    </source>
</evidence>
<reference evidence="3 4" key="1">
    <citation type="journal article" date="2017" name="Mol. Ecol.">
        <title>Adaptation of the pathogen, Pseudomonas syringae, during experimental evolution on a native vs. alternative host plant.</title>
        <authorList>
            <person name="Meaden S."/>
            <person name="Koskella B."/>
        </authorList>
    </citation>
    <scope>NUCLEOTIDE SEQUENCE [LARGE SCALE GENOMIC DNA]</scope>
    <source>
        <strain evidence="3 4">PT23</strain>
    </source>
</reference>
<evidence type="ECO:0000313" key="3">
    <source>
        <dbReference type="EMBL" id="OPE61303.1"/>
    </source>
</evidence>
<dbReference type="Proteomes" id="UP000189855">
    <property type="component" value="Unassembled WGS sequence"/>
</dbReference>
<feature type="compositionally biased region" description="Gly residues" evidence="1">
    <location>
        <begin position="27"/>
        <end position="58"/>
    </location>
</feature>
<evidence type="ECO:0000256" key="1">
    <source>
        <dbReference type="SAM" id="MobiDB-lite"/>
    </source>
</evidence>
<evidence type="ECO:0000256" key="2">
    <source>
        <dbReference type="SAM" id="SignalP"/>
    </source>
</evidence>
<feature type="region of interest" description="Disordered" evidence="1">
    <location>
        <begin position="24"/>
        <end position="58"/>
    </location>
</feature>
<feature type="signal peptide" evidence="2">
    <location>
        <begin position="1"/>
        <end position="21"/>
    </location>
</feature>
<dbReference type="PROSITE" id="PS51257">
    <property type="entry name" value="PROKAR_LIPOPROTEIN"/>
    <property type="match status" value="1"/>
</dbReference>
<evidence type="ECO:0000313" key="4">
    <source>
        <dbReference type="Proteomes" id="UP000189855"/>
    </source>
</evidence>
<proteinExistence type="predicted"/>
<feature type="chain" id="PRO_5044279566" description="Lipoprotein" evidence="2">
    <location>
        <begin position="22"/>
        <end position="58"/>
    </location>
</feature>
<name>A0AB36KXZ2_PSEUB</name>
<keyword evidence="2" id="KW-0732">Signal</keyword>
<protein>
    <recommendedName>
        <fullName evidence="5">Lipoprotein</fullName>
    </recommendedName>
</protein>
<accession>A0AB36KXZ2</accession>
<gene>
    <name evidence="3" type="ORF">BTW15_04855</name>
</gene>